<reference evidence="8" key="1">
    <citation type="submission" date="2021-01" db="EMBL/GenBank/DDBJ databases">
        <title>Whole genome shotgun sequence of Virgisporangium aliadipatigenens NBRC 105644.</title>
        <authorList>
            <person name="Komaki H."/>
            <person name="Tamura T."/>
        </authorList>
    </citation>
    <scope>NUCLEOTIDE SEQUENCE</scope>
    <source>
        <strain evidence="8">NBRC 105644</strain>
    </source>
</reference>
<dbReference type="GO" id="GO:0005737">
    <property type="term" value="C:cytoplasm"/>
    <property type="evidence" value="ECO:0007669"/>
    <property type="project" value="UniProtKB-SubCell"/>
</dbReference>
<dbReference type="GO" id="GO:0042274">
    <property type="term" value="P:ribosomal small subunit biogenesis"/>
    <property type="evidence" value="ECO:0007669"/>
    <property type="project" value="UniProtKB-UniRule"/>
</dbReference>
<dbReference type="Pfam" id="PF01782">
    <property type="entry name" value="RimM"/>
    <property type="match status" value="1"/>
</dbReference>
<evidence type="ECO:0000313" key="9">
    <source>
        <dbReference type="Proteomes" id="UP000619260"/>
    </source>
</evidence>
<evidence type="ECO:0000313" key="8">
    <source>
        <dbReference type="EMBL" id="GIJ45791.1"/>
    </source>
</evidence>
<protein>
    <recommendedName>
        <fullName evidence="5">Ribosome maturation factor RimM</fullName>
    </recommendedName>
</protein>
<dbReference type="HAMAP" id="MF_00014">
    <property type="entry name" value="Ribosome_mat_RimM"/>
    <property type="match status" value="1"/>
</dbReference>
<comment type="function">
    <text evidence="5">An accessory protein needed during the final step in the assembly of 30S ribosomal subunit, possibly for assembly of the head region. Essential for efficient processing of 16S rRNA. May be needed both before and after RbfA during the maturation of 16S rRNA. It has affinity for free ribosomal 30S subunits but not for 70S ribosomes.</text>
</comment>
<dbReference type="InterPro" id="IPR011033">
    <property type="entry name" value="PRC_barrel-like_sf"/>
</dbReference>
<proteinExistence type="inferred from homology"/>
<feature type="domain" description="RimM N-terminal" evidence="6">
    <location>
        <begin position="5"/>
        <end position="109"/>
    </location>
</feature>
<evidence type="ECO:0000256" key="2">
    <source>
        <dbReference type="ARBA" id="ARBA00022517"/>
    </source>
</evidence>
<dbReference type="InterPro" id="IPR011961">
    <property type="entry name" value="RimM"/>
</dbReference>
<dbReference type="EMBL" id="BOPF01000008">
    <property type="protein sequence ID" value="GIJ45791.1"/>
    <property type="molecule type" value="Genomic_DNA"/>
</dbReference>
<comment type="subcellular location">
    <subcellularLocation>
        <location evidence="5">Cytoplasm</location>
    </subcellularLocation>
</comment>
<keyword evidence="4 5" id="KW-0143">Chaperone</keyword>
<evidence type="ECO:0000256" key="1">
    <source>
        <dbReference type="ARBA" id="ARBA00022490"/>
    </source>
</evidence>
<dbReference type="InterPro" id="IPR036976">
    <property type="entry name" value="RimM_N_sf"/>
</dbReference>
<dbReference type="SUPFAM" id="SSF50447">
    <property type="entry name" value="Translation proteins"/>
    <property type="match status" value="1"/>
</dbReference>
<dbReference type="PANTHER" id="PTHR33692:SF1">
    <property type="entry name" value="RIBOSOME MATURATION FACTOR RIMM"/>
    <property type="match status" value="1"/>
</dbReference>
<dbReference type="RefSeq" id="WP_203899333.1">
    <property type="nucleotide sequence ID" value="NZ_BOPF01000008.1"/>
</dbReference>
<accession>A0A8J4DQB5</accession>
<dbReference type="SUPFAM" id="SSF50346">
    <property type="entry name" value="PRC-barrel domain"/>
    <property type="match status" value="1"/>
</dbReference>
<comment type="subunit">
    <text evidence="5">Binds ribosomal protein uS19.</text>
</comment>
<dbReference type="GO" id="GO:0005840">
    <property type="term" value="C:ribosome"/>
    <property type="evidence" value="ECO:0007669"/>
    <property type="project" value="InterPro"/>
</dbReference>
<dbReference type="InterPro" id="IPR002676">
    <property type="entry name" value="RimM_N"/>
</dbReference>
<dbReference type="Proteomes" id="UP000619260">
    <property type="component" value="Unassembled WGS sequence"/>
</dbReference>
<name>A0A8J4DQB5_9ACTN</name>
<dbReference type="Gene3D" id="2.40.30.60">
    <property type="entry name" value="RimM"/>
    <property type="match status" value="1"/>
</dbReference>
<dbReference type="AlphaFoldDB" id="A0A8J4DQB5"/>
<keyword evidence="9" id="KW-1185">Reference proteome</keyword>
<dbReference type="InterPro" id="IPR056792">
    <property type="entry name" value="PRC_RimM"/>
</dbReference>
<dbReference type="GO" id="GO:0043022">
    <property type="term" value="F:ribosome binding"/>
    <property type="evidence" value="ECO:0007669"/>
    <property type="project" value="InterPro"/>
</dbReference>
<dbReference type="NCBIfam" id="TIGR02273">
    <property type="entry name" value="16S_RimM"/>
    <property type="match status" value="1"/>
</dbReference>
<comment type="similarity">
    <text evidence="5">Belongs to the RimM family.</text>
</comment>
<dbReference type="PANTHER" id="PTHR33692">
    <property type="entry name" value="RIBOSOME MATURATION FACTOR RIMM"/>
    <property type="match status" value="1"/>
</dbReference>
<evidence type="ECO:0000259" key="6">
    <source>
        <dbReference type="Pfam" id="PF01782"/>
    </source>
</evidence>
<evidence type="ECO:0000259" key="7">
    <source>
        <dbReference type="Pfam" id="PF24986"/>
    </source>
</evidence>
<evidence type="ECO:0000256" key="4">
    <source>
        <dbReference type="ARBA" id="ARBA00023186"/>
    </source>
</evidence>
<comment type="caution">
    <text evidence="8">The sequence shown here is derived from an EMBL/GenBank/DDBJ whole genome shotgun (WGS) entry which is preliminary data.</text>
</comment>
<dbReference type="Pfam" id="PF24986">
    <property type="entry name" value="PRC_RimM"/>
    <property type="match status" value="1"/>
</dbReference>
<organism evidence="8 9">
    <name type="scientific">Virgisporangium aliadipatigenens</name>
    <dbReference type="NCBI Taxonomy" id="741659"/>
    <lineage>
        <taxon>Bacteria</taxon>
        <taxon>Bacillati</taxon>
        <taxon>Actinomycetota</taxon>
        <taxon>Actinomycetes</taxon>
        <taxon>Micromonosporales</taxon>
        <taxon>Micromonosporaceae</taxon>
        <taxon>Virgisporangium</taxon>
    </lineage>
</organism>
<keyword evidence="1 5" id="KW-0963">Cytoplasm</keyword>
<evidence type="ECO:0000256" key="5">
    <source>
        <dbReference type="HAMAP-Rule" id="MF_00014"/>
    </source>
</evidence>
<comment type="domain">
    <text evidence="5">The PRC barrel domain binds ribosomal protein uS19.</text>
</comment>
<dbReference type="GO" id="GO:0006364">
    <property type="term" value="P:rRNA processing"/>
    <property type="evidence" value="ECO:0007669"/>
    <property type="project" value="UniProtKB-UniRule"/>
</dbReference>
<dbReference type="InterPro" id="IPR009000">
    <property type="entry name" value="Transl_B-barrel_sf"/>
</dbReference>
<gene>
    <name evidence="5 8" type="primary">rimM</name>
    <name evidence="8" type="ORF">Val02_26770</name>
</gene>
<sequence>MLLIVGEIVRPHGVRGEVVVDVRTDEPAQRFAPGSVLVTDPGGVLSGARGTHARPAPGDLPAGAWKPPPTLTIEWAKAHQGRLIVQFDGIHDRELAEALRRVVLCVDSADVPAPEDPEEYHDHQLIGLTAVDAAGEKLGEVVRIDHAPASDLLVLRRPDGSTGLVPFVKAIVPTVDVPAGRVVVTPPDGLFDL</sequence>
<dbReference type="Gene3D" id="2.30.30.240">
    <property type="entry name" value="PRC-barrel domain"/>
    <property type="match status" value="1"/>
</dbReference>
<feature type="domain" description="Ribosome maturation factor RimM PRC barrel" evidence="7">
    <location>
        <begin position="123"/>
        <end position="190"/>
    </location>
</feature>
<evidence type="ECO:0000256" key="3">
    <source>
        <dbReference type="ARBA" id="ARBA00022552"/>
    </source>
</evidence>
<keyword evidence="2 5" id="KW-0690">Ribosome biogenesis</keyword>
<keyword evidence="3 5" id="KW-0698">rRNA processing</keyword>